<keyword evidence="4" id="KW-1185">Reference proteome</keyword>
<dbReference type="InterPro" id="IPR050639">
    <property type="entry name" value="SSR_resolvase"/>
</dbReference>
<dbReference type="RefSeq" id="WP_244272715.1">
    <property type="nucleotide sequence ID" value="NZ_FOHU01000013.1"/>
</dbReference>
<dbReference type="InterPro" id="IPR011109">
    <property type="entry name" value="DNA_bind_recombinase_dom"/>
</dbReference>
<accession>A0A1I0F131</accession>
<dbReference type="Proteomes" id="UP000199568">
    <property type="component" value="Unassembled WGS sequence"/>
</dbReference>
<evidence type="ECO:0000256" key="1">
    <source>
        <dbReference type="SAM" id="Coils"/>
    </source>
</evidence>
<protein>
    <submittedName>
        <fullName evidence="3">Site-specific DNA recombinase</fullName>
    </submittedName>
</protein>
<dbReference type="PANTHER" id="PTHR30461">
    <property type="entry name" value="DNA-INVERTASE FROM LAMBDOID PROPHAGE"/>
    <property type="match status" value="1"/>
</dbReference>
<dbReference type="PANTHER" id="PTHR30461:SF23">
    <property type="entry name" value="DNA RECOMBINASE-RELATED"/>
    <property type="match status" value="1"/>
</dbReference>
<evidence type="ECO:0000313" key="3">
    <source>
        <dbReference type="EMBL" id="SET51690.1"/>
    </source>
</evidence>
<proteinExistence type="predicted"/>
<dbReference type="Gene3D" id="3.90.1750.20">
    <property type="entry name" value="Putative Large Serine Recombinase, Chain B, Domain 2"/>
    <property type="match status" value="1"/>
</dbReference>
<dbReference type="GO" id="GO:0000150">
    <property type="term" value="F:DNA strand exchange activity"/>
    <property type="evidence" value="ECO:0007669"/>
    <property type="project" value="InterPro"/>
</dbReference>
<feature type="coiled-coil region" evidence="1">
    <location>
        <begin position="269"/>
        <end position="337"/>
    </location>
</feature>
<reference evidence="3 4" key="1">
    <citation type="submission" date="2016-10" db="EMBL/GenBank/DDBJ databases">
        <authorList>
            <person name="de Groot N.N."/>
        </authorList>
    </citation>
    <scope>NUCLEOTIDE SEQUENCE [LARGE SCALE GENOMIC DNA]</scope>
    <source>
        <strain evidence="3 4">DSM 18979</strain>
    </source>
</reference>
<name>A0A1I0F131_9FIRM</name>
<dbReference type="GO" id="GO:0003677">
    <property type="term" value="F:DNA binding"/>
    <property type="evidence" value="ECO:0007669"/>
    <property type="project" value="InterPro"/>
</dbReference>
<dbReference type="PROSITE" id="PS51737">
    <property type="entry name" value="RECOMBINASE_DNA_BIND"/>
    <property type="match status" value="1"/>
</dbReference>
<feature type="domain" description="Recombinase" evidence="2">
    <location>
        <begin position="55"/>
        <end position="181"/>
    </location>
</feature>
<dbReference type="EMBL" id="FOHU01000013">
    <property type="protein sequence ID" value="SET51690.1"/>
    <property type="molecule type" value="Genomic_DNA"/>
</dbReference>
<gene>
    <name evidence="3" type="ORF">SAMN05660297_02633</name>
</gene>
<dbReference type="Pfam" id="PF13408">
    <property type="entry name" value="Zn_ribbon_recom"/>
    <property type="match status" value="1"/>
</dbReference>
<keyword evidence="1" id="KW-0175">Coiled coil</keyword>
<dbReference type="STRING" id="426128.SAMN05660297_02633"/>
<dbReference type="InterPro" id="IPR025827">
    <property type="entry name" value="Zn_ribbon_recom_dom"/>
</dbReference>
<dbReference type="InterPro" id="IPR038109">
    <property type="entry name" value="DNA_bind_recomb_sf"/>
</dbReference>
<organism evidence="3 4">
    <name type="scientific">Natronincola peptidivorans</name>
    <dbReference type="NCBI Taxonomy" id="426128"/>
    <lineage>
        <taxon>Bacteria</taxon>
        <taxon>Bacillati</taxon>
        <taxon>Bacillota</taxon>
        <taxon>Clostridia</taxon>
        <taxon>Peptostreptococcales</taxon>
        <taxon>Natronincolaceae</taxon>
        <taxon>Natronincola</taxon>
    </lineage>
</organism>
<sequence length="421" mass="48656">MVSITENLDGSPESVIMESVFEGMAEYYSKNLAREVMKGMKETAYQCKHTGGIPPLGYKVMPDKKYAIDEKEAIIVRTIFDMYINGYSYGKIIDHLNLKGYKTKTGKTFGKNSIYGILDNEKYSGVYIFNRSSKKDAFGKRNSHLYKDESEIIRVEGGIPAIVSTEVFRKTKEIMNSRKRAPGANKAKETYLLTGLIICGQCGTNMQGNRRNAKNKPKYVSYRCGCRLQKRTCDNKEIRKEYIEEFVLSELEKNILNDKAIPILVEKINNHLKEQAERGEVSIKALKNEVEEVKTQIDNIVTAIAQGFYQEEFKGRMDELQGRKLKLEQNILEMENKSNASTIKEEQVKKLFSMFRDFVKERNLPECKKFVQNYVDKVIVYKDHVEVIFNVVFEFLDKDEAIKIYSTVEKKQLFKMYKNIA</sequence>
<dbReference type="Pfam" id="PF07508">
    <property type="entry name" value="Recombinase"/>
    <property type="match status" value="1"/>
</dbReference>
<evidence type="ECO:0000259" key="2">
    <source>
        <dbReference type="PROSITE" id="PS51737"/>
    </source>
</evidence>
<dbReference type="AlphaFoldDB" id="A0A1I0F131"/>
<evidence type="ECO:0000313" key="4">
    <source>
        <dbReference type="Proteomes" id="UP000199568"/>
    </source>
</evidence>